<evidence type="ECO:0000313" key="1">
    <source>
        <dbReference type="EMBL" id="KAF6752304.1"/>
    </source>
</evidence>
<accession>A0A8H6HSE1</accession>
<reference evidence="1 2" key="1">
    <citation type="submission" date="2020-07" db="EMBL/GenBank/DDBJ databases">
        <title>Comparative genomics of pyrophilous fungi reveals a link between fire events and developmental genes.</title>
        <authorList>
            <consortium name="DOE Joint Genome Institute"/>
            <person name="Steindorff A.S."/>
            <person name="Carver A."/>
            <person name="Calhoun S."/>
            <person name="Stillman K."/>
            <person name="Liu H."/>
            <person name="Lipzen A."/>
            <person name="Pangilinan J."/>
            <person name="Labutti K."/>
            <person name="Bruns T.D."/>
            <person name="Grigoriev I.V."/>
        </authorList>
    </citation>
    <scope>NUCLEOTIDE SEQUENCE [LARGE SCALE GENOMIC DNA]</scope>
    <source>
        <strain evidence="1 2">CBS 144469</strain>
    </source>
</reference>
<dbReference type="AlphaFoldDB" id="A0A8H6HSE1"/>
<dbReference type="Proteomes" id="UP000521943">
    <property type="component" value="Unassembled WGS sequence"/>
</dbReference>
<evidence type="ECO:0000313" key="2">
    <source>
        <dbReference type="Proteomes" id="UP000521943"/>
    </source>
</evidence>
<dbReference type="EMBL" id="JACGCI010000045">
    <property type="protein sequence ID" value="KAF6752304.1"/>
    <property type="molecule type" value="Genomic_DNA"/>
</dbReference>
<sequence length="235" mass="26757">MTIRETYHLIRDLDPGEGQDLLNYASSRVRAAAYTFASRMESFDEPNRFQFYNNLQSEILSTNYITGILVTIHPEQISPPCAIRGLTRLMLDNAVPKFDALMAAAGDTRDERDPILPKYSGDWWLRWSGDPTGPPGESVRFYQVTEWWKADRAHRIPPPQRLQTEVNLSKFSVKELNDARVVAADALAFIDAALDANFDHLVSISENLIKKRALYADIEALQEKMVKEEVEETPK</sequence>
<comment type="caution">
    <text evidence="1">The sequence shown here is derived from an EMBL/GenBank/DDBJ whole genome shotgun (WGS) entry which is preliminary data.</text>
</comment>
<keyword evidence="2" id="KW-1185">Reference proteome</keyword>
<gene>
    <name evidence="1" type="ORF">DFP72DRAFT_850110</name>
</gene>
<organism evidence="1 2">
    <name type="scientific">Ephemerocybe angulata</name>
    <dbReference type="NCBI Taxonomy" id="980116"/>
    <lineage>
        <taxon>Eukaryota</taxon>
        <taxon>Fungi</taxon>
        <taxon>Dikarya</taxon>
        <taxon>Basidiomycota</taxon>
        <taxon>Agaricomycotina</taxon>
        <taxon>Agaricomycetes</taxon>
        <taxon>Agaricomycetidae</taxon>
        <taxon>Agaricales</taxon>
        <taxon>Agaricineae</taxon>
        <taxon>Psathyrellaceae</taxon>
        <taxon>Ephemerocybe</taxon>
    </lineage>
</organism>
<proteinExistence type="predicted"/>
<dbReference type="OrthoDB" id="3068265at2759"/>
<name>A0A8H6HSE1_9AGAR</name>
<protein>
    <submittedName>
        <fullName evidence="1">Uncharacterized protein</fullName>
    </submittedName>
</protein>